<evidence type="ECO:0000313" key="12">
    <source>
        <dbReference type="Proteomes" id="UP000192923"/>
    </source>
</evidence>
<proteinExistence type="inferred from homology"/>
<keyword evidence="1" id="KW-0813">Transport</keyword>
<evidence type="ECO:0000256" key="5">
    <source>
        <dbReference type="ARBA" id="ARBA00023004"/>
    </source>
</evidence>
<evidence type="ECO:0000256" key="3">
    <source>
        <dbReference type="ARBA" id="ARBA00022723"/>
    </source>
</evidence>
<evidence type="ECO:0000256" key="1">
    <source>
        <dbReference type="ARBA" id="ARBA00022448"/>
    </source>
</evidence>
<dbReference type="Proteomes" id="UP000192923">
    <property type="component" value="Unassembled WGS sequence"/>
</dbReference>
<keyword evidence="12" id="KW-1185">Reference proteome</keyword>
<comment type="cofactor">
    <cofactor evidence="7">
        <name>[2Fe-2S] cluster</name>
        <dbReference type="ChEBI" id="CHEBI:190135"/>
    </cofactor>
</comment>
<evidence type="ECO:0000256" key="7">
    <source>
        <dbReference type="ARBA" id="ARBA00034078"/>
    </source>
</evidence>
<protein>
    <recommendedName>
        <fullName evidence="8">Bacterioferritin-associated ferredoxin</fullName>
    </recommendedName>
</protein>
<reference evidence="11 12" key="1">
    <citation type="submission" date="2016-12" db="EMBL/GenBank/DDBJ databases">
        <authorList>
            <person name="Song W.-J."/>
            <person name="Kurnit D.M."/>
        </authorList>
    </citation>
    <scope>NUCLEOTIDE SEQUENCE [LARGE SCALE GENOMIC DNA]</scope>
    <source>
        <strain evidence="11 12">175</strain>
    </source>
</reference>
<sequence length="83" mass="8941">MYICICKAVTERQIREAIDSGACTRKDISACLKAGTGCGKCNPEINSLLRRGRPEARDSLLARAAEAAAYPWRMGGAVQEALL</sequence>
<keyword evidence="2" id="KW-0001">2Fe-2S</keyword>
<evidence type="ECO:0000313" key="11">
    <source>
        <dbReference type="EMBL" id="SMF97613.1"/>
    </source>
</evidence>
<evidence type="ECO:0000256" key="4">
    <source>
        <dbReference type="ARBA" id="ARBA00022982"/>
    </source>
</evidence>
<dbReference type="Gene3D" id="1.10.10.1100">
    <property type="entry name" value="BFD-like [2Fe-2S]-binding domain"/>
    <property type="match status" value="1"/>
</dbReference>
<evidence type="ECO:0000256" key="2">
    <source>
        <dbReference type="ARBA" id="ARBA00022714"/>
    </source>
</evidence>
<keyword evidence="5" id="KW-0408">Iron</keyword>
<organism evidence="11 12">
    <name type="scientific">Methylomagnum ishizawai</name>
    <dbReference type="NCBI Taxonomy" id="1760988"/>
    <lineage>
        <taxon>Bacteria</taxon>
        <taxon>Pseudomonadati</taxon>
        <taxon>Pseudomonadota</taxon>
        <taxon>Gammaproteobacteria</taxon>
        <taxon>Methylococcales</taxon>
        <taxon>Methylococcaceae</taxon>
        <taxon>Methylomagnum</taxon>
    </lineage>
</organism>
<dbReference type="RefSeq" id="WP_085216636.1">
    <property type="nucleotide sequence ID" value="NZ_FXAM01000003.1"/>
</dbReference>
<dbReference type="InterPro" id="IPR041854">
    <property type="entry name" value="BFD-like_2Fe2S-bd_dom_sf"/>
</dbReference>
<dbReference type="InterPro" id="IPR007419">
    <property type="entry name" value="BFD-like_2Fe2S-bd_dom"/>
</dbReference>
<comment type="similarity">
    <text evidence="9">Belongs to the Bfd family.</text>
</comment>
<dbReference type="GO" id="GO:0046872">
    <property type="term" value="F:metal ion binding"/>
    <property type="evidence" value="ECO:0007669"/>
    <property type="project" value="UniProtKB-KW"/>
</dbReference>
<evidence type="ECO:0000256" key="9">
    <source>
        <dbReference type="ARBA" id="ARBA00046332"/>
    </source>
</evidence>
<dbReference type="PANTHER" id="PTHR37424">
    <property type="entry name" value="BACTERIOFERRITIN-ASSOCIATED FERREDOXIN"/>
    <property type="match status" value="1"/>
</dbReference>
<keyword evidence="6" id="KW-0411">Iron-sulfur</keyword>
<dbReference type="InterPro" id="IPR052371">
    <property type="entry name" value="BFD-associated_ferredoxin"/>
</dbReference>
<gene>
    <name evidence="11" type="ORF">SAMN02949497_0183</name>
</gene>
<dbReference type="Pfam" id="PF04324">
    <property type="entry name" value="Fer2_BFD"/>
    <property type="match status" value="1"/>
</dbReference>
<keyword evidence="3" id="KW-0479">Metal-binding</keyword>
<dbReference type="GO" id="GO:0051537">
    <property type="term" value="F:2 iron, 2 sulfur cluster binding"/>
    <property type="evidence" value="ECO:0007669"/>
    <property type="project" value="UniProtKB-KW"/>
</dbReference>
<keyword evidence="4" id="KW-0249">Electron transport</keyword>
<dbReference type="OrthoDB" id="9815350at2"/>
<dbReference type="EMBL" id="FXAM01000003">
    <property type="protein sequence ID" value="SMF97613.1"/>
    <property type="molecule type" value="Genomic_DNA"/>
</dbReference>
<evidence type="ECO:0000259" key="10">
    <source>
        <dbReference type="Pfam" id="PF04324"/>
    </source>
</evidence>
<evidence type="ECO:0000256" key="6">
    <source>
        <dbReference type="ARBA" id="ARBA00023014"/>
    </source>
</evidence>
<dbReference type="AlphaFoldDB" id="A0A1Y6DAF5"/>
<dbReference type="PANTHER" id="PTHR37424:SF1">
    <property type="entry name" value="BACTERIOFERRITIN-ASSOCIATED FERREDOXIN"/>
    <property type="match status" value="1"/>
</dbReference>
<evidence type="ECO:0000256" key="8">
    <source>
        <dbReference type="ARBA" id="ARBA00039386"/>
    </source>
</evidence>
<feature type="domain" description="BFD-like [2Fe-2S]-binding" evidence="10">
    <location>
        <begin position="2"/>
        <end position="50"/>
    </location>
</feature>
<dbReference type="STRING" id="1760988.SAMN02949497_0183"/>
<name>A0A1Y6DAF5_9GAMM</name>
<accession>A0A1Y6DAF5</accession>